<dbReference type="OrthoDB" id="2283785at2759"/>
<dbReference type="Proteomes" id="UP000316270">
    <property type="component" value="Chromosome 5"/>
</dbReference>
<dbReference type="InterPro" id="IPR039634">
    <property type="entry name" value="Bul1-like"/>
</dbReference>
<dbReference type="EMBL" id="CP042189">
    <property type="protein sequence ID" value="QDS70841.1"/>
    <property type="molecule type" value="Genomic_DNA"/>
</dbReference>
<name>A0A517L5F3_9PEZI</name>
<evidence type="ECO:0000313" key="2">
    <source>
        <dbReference type="EMBL" id="QDS70841.1"/>
    </source>
</evidence>
<dbReference type="Gene3D" id="2.60.40.640">
    <property type="match status" value="1"/>
</dbReference>
<keyword evidence="3" id="KW-1185">Reference proteome</keyword>
<feature type="domain" description="Bul1 N-terminal" evidence="1">
    <location>
        <begin position="92"/>
        <end position="143"/>
    </location>
</feature>
<protein>
    <recommendedName>
        <fullName evidence="1">Bul1 N-terminal domain-containing protein</fullName>
    </recommendedName>
</protein>
<dbReference type="PANTHER" id="PTHR31904">
    <property type="entry name" value="BYPASS OF STOP CODON PROTEIN 5-RELATED"/>
    <property type="match status" value="1"/>
</dbReference>
<dbReference type="PANTHER" id="PTHR31904:SF1">
    <property type="entry name" value="BYPASS OF STOP CODON PROTEIN 5-RELATED"/>
    <property type="match status" value="1"/>
</dbReference>
<sequence length="511" mass="55789">MNFFAKPEIEISLARSGDAPDSYVTSFSTLDKIEGFARITAKKDTRFDELQISFVGITNTYVDKMSSSTTMSGRTKAVHRFLKLEQPIREAQLPHHKVLEAGKEYKFPFTFVVPQQLLPLACVHKISHATIRDAHLQLPPSFGDPILSGYGPTLLDDMAPDMTKITYSIKVKLLEEEGDESSTIVETTKKLRIKPAFEEQPPLDIDGKHEDYCHRQEKTIRKGVLKGKLGRLVIEASQPKSFLLPAVPAGEAIPAVSTMAKVVLRFDPATESCPPPRLGSLSSKLKVSTYFATTPRQALPTRTQMNYDMTQGYISDMLQLSSMCVASVEWQKHDASESPEARRASTLSTMSAMTVGTNTLSPGVIPDASSSYKDGSFYTASILVPSSLPTSKHLVPTFHTCLVSRQYALHLNLSTHGQPLGPSVTLKLPIQISSEGSVGVVQRRRMSEAAIQAAMDAEATFQPRNMAPPSEEYLGTSTVGDTAGAEPPGYNSFQGFRPSGVSLQRAAVPAH</sequence>
<gene>
    <name evidence="2" type="ORF">FKW77_005177</name>
</gene>
<dbReference type="InterPro" id="IPR007519">
    <property type="entry name" value="Bul1_N"/>
</dbReference>
<dbReference type="InterPro" id="IPR014752">
    <property type="entry name" value="Arrestin-like_C"/>
</dbReference>
<dbReference type="STRING" id="50376.A0A517L5F3"/>
<evidence type="ECO:0000313" key="3">
    <source>
        <dbReference type="Proteomes" id="UP000316270"/>
    </source>
</evidence>
<proteinExistence type="predicted"/>
<reference evidence="2 3" key="1">
    <citation type="submission" date="2019-07" db="EMBL/GenBank/DDBJ databases">
        <title>Finished genome of Venturia effusa.</title>
        <authorList>
            <person name="Young C.A."/>
            <person name="Cox M.P."/>
            <person name="Ganley A.R.D."/>
            <person name="David W.J."/>
        </authorList>
    </citation>
    <scope>NUCLEOTIDE SEQUENCE [LARGE SCALE GENOMIC DNA]</scope>
    <source>
        <strain evidence="3">albino</strain>
    </source>
</reference>
<dbReference type="Pfam" id="PF04425">
    <property type="entry name" value="Bul1_N"/>
    <property type="match status" value="1"/>
</dbReference>
<organism evidence="2 3">
    <name type="scientific">Venturia effusa</name>
    <dbReference type="NCBI Taxonomy" id="50376"/>
    <lineage>
        <taxon>Eukaryota</taxon>
        <taxon>Fungi</taxon>
        <taxon>Dikarya</taxon>
        <taxon>Ascomycota</taxon>
        <taxon>Pezizomycotina</taxon>
        <taxon>Dothideomycetes</taxon>
        <taxon>Pleosporomycetidae</taxon>
        <taxon>Venturiales</taxon>
        <taxon>Venturiaceae</taxon>
        <taxon>Venturia</taxon>
    </lineage>
</organism>
<dbReference type="AlphaFoldDB" id="A0A517L5F3"/>
<evidence type="ECO:0000259" key="1">
    <source>
        <dbReference type="Pfam" id="PF04425"/>
    </source>
</evidence>
<accession>A0A517L5F3</accession>